<name>A0A0C9U966_SPHS4</name>
<keyword evidence="3" id="KW-1185">Reference proteome</keyword>
<evidence type="ECO:0000256" key="1">
    <source>
        <dbReference type="SAM" id="MobiDB-lite"/>
    </source>
</evidence>
<feature type="compositionally biased region" description="Polar residues" evidence="1">
    <location>
        <begin position="15"/>
        <end position="32"/>
    </location>
</feature>
<evidence type="ECO:0000313" key="3">
    <source>
        <dbReference type="Proteomes" id="UP000054279"/>
    </source>
</evidence>
<accession>A0A0C9U966</accession>
<feature type="compositionally biased region" description="Basic and acidic residues" evidence="1">
    <location>
        <begin position="1"/>
        <end position="14"/>
    </location>
</feature>
<gene>
    <name evidence="2" type="ORF">M422DRAFT_267330</name>
</gene>
<dbReference type="Proteomes" id="UP000054279">
    <property type="component" value="Unassembled WGS sequence"/>
</dbReference>
<sequence length="162" mass="18413">MVVERRAKTHERSDTITLPGTRFNSPSASPSPYTIAAYRSSSMEQVTRMRRDKSSFGKAESKSPTAARDNDLQHITRSSLGRPAVILHRGLVSMVVQNSALSDFQIKKDLKATDLRNLIKDNPDGKWPEEQHGKFYEFSSAYNFSHEECSVRPQQRIHARCF</sequence>
<dbReference type="AlphaFoldDB" id="A0A0C9U966"/>
<dbReference type="EMBL" id="KN837249">
    <property type="protein sequence ID" value="KIJ31019.1"/>
    <property type="molecule type" value="Genomic_DNA"/>
</dbReference>
<feature type="region of interest" description="Disordered" evidence="1">
    <location>
        <begin position="1"/>
        <end position="75"/>
    </location>
</feature>
<organism evidence="2 3">
    <name type="scientific">Sphaerobolus stellatus (strain SS14)</name>
    <dbReference type="NCBI Taxonomy" id="990650"/>
    <lineage>
        <taxon>Eukaryota</taxon>
        <taxon>Fungi</taxon>
        <taxon>Dikarya</taxon>
        <taxon>Basidiomycota</taxon>
        <taxon>Agaricomycotina</taxon>
        <taxon>Agaricomycetes</taxon>
        <taxon>Phallomycetidae</taxon>
        <taxon>Geastrales</taxon>
        <taxon>Sphaerobolaceae</taxon>
        <taxon>Sphaerobolus</taxon>
    </lineage>
</organism>
<reference evidence="2 3" key="1">
    <citation type="submission" date="2014-06" db="EMBL/GenBank/DDBJ databases">
        <title>Evolutionary Origins and Diversification of the Mycorrhizal Mutualists.</title>
        <authorList>
            <consortium name="DOE Joint Genome Institute"/>
            <consortium name="Mycorrhizal Genomics Consortium"/>
            <person name="Kohler A."/>
            <person name="Kuo A."/>
            <person name="Nagy L.G."/>
            <person name="Floudas D."/>
            <person name="Copeland A."/>
            <person name="Barry K.W."/>
            <person name="Cichocki N."/>
            <person name="Veneault-Fourrey C."/>
            <person name="LaButti K."/>
            <person name="Lindquist E.A."/>
            <person name="Lipzen A."/>
            <person name="Lundell T."/>
            <person name="Morin E."/>
            <person name="Murat C."/>
            <person name="Riley R."/>
            <person name="Ohm R."/>
            <person name="Sun H."/>
            <person name="Tunlid A."/>
            <person name="Henrissat B."/>
            <person name="Grigoriev I.V."/>
            <person name="Hibbett D.S."/>
            <person name="Martin F."/>
        </authorList>
    </citation>
    <scope>NUCLEOTIDE SEQUENCE [LARGE SCALE GENOMIC DNA]</scope>
    <source>
        <strain evidence="2 3">SS14</strain>
    </source>
</reference>
<dbReference type="HOGENOM" id="CLU_1636475_0_0_1"/>
<protein>
    <submittedName>
        <fullName evidence="2">Uncharacterized protein</fullName>
    </submittedName>
</protein>
<proteinExistence type="predicted"/>
<evidence type="ECO:0000313" key="2">
    <source>
        <dbReference type="EMBL" id="KIJ31019.1"/>
    </source>
</evidence>
<feature type="compositionally biased region" description="Basic and acidic residues" evidence="1">
    <location>
        <begin position="47"/>
        <end position="61"/>
    </location>
</feature>